<reference evidence="1" key="1">
    <citation type="submission" date="2022-10" db="EMBL/GenBank/DDBJ databases">
        <title>Complete Genome of Trichothecium roseum strain YXFP-22015, a Plant Pathogen Isolated from Citrus.</title>
        <authorList>
            <person name="Wang Y."/>
            <person name="Zhu L."/>
        </authorList>
    </citation>
    <scope>NUCLEOTIDE SEQUENCE</scope>
    <source>
        <strain evidence="1">YXFP-22015</strain>
    </source>
</reference>
<gene>
    <name evidence="1" type="ORF">N3K66_005022</name>
</gene>
<sequence>MQTVPSLIGTGTAIAAAASGLVIGETLEPEPFAVRSSSSRRKRSGTYDSRSELGNVTNSTSRPGSSLASIPTIADESATPSLLRHPASRPPVTRWGRPASSQFAQPAPKPRSRRPSLTRHGETPFQTIAETPRESFSSNTSWLRRLSRPLSQHGSELSSSVGPGSSIAFSHGSAAPMLGHAPVVPIAPNKLVKRAHSTSKDEPLVSRRRAKSHLPTLRRPATSHQRSATLNQLQNNFNSLNAVAVDSGTDSDQVHDSRGALLPSLFDPPRASRTEAEKKSGWASFFHLKTANNSSGNRIVEIAPHSRSKPLKRILLPGLDFRRKPHLIKARMVSGRSTPSSMQTHEEIDEEELDQSFQEEQKVDPSVENTPQKLKRTLSTGFSSAGEWVARTSGSVRRSKRDTSRSAKSRHVSDSATSSPSGISGMEPRTERSAAVPNHHTAVNGRSLTPTPTSQLSGRQRNTSSPIPPLSRLSSFNVDISRAASPVGAPMQHTPRPHQPSGSSTSSAALSQLRAQQYERASALDSLEGESRDCMSGDDDDTDFKSDTMFDSIRTGISGRNHAVETPLDSLYDESPPSTAGNGKSRRLSIQEMLGKSWDDEDRIMEEDESTSTPVRTIRNNHREPEDEPRFSLTSSQDLTLSSKDFGRLSIEDDFNDGWTSNDDAPYNALSPPSKGSSLNSRGVNPNVRMALANLNGSRLSEISMSEPRSERPLSNLFDWSEPAYESKDLNGRSIRPKTSYANQERDARGGRSAARKGMAPAHVRSQSVPNVQEVTEEGKSGNGKFGTWGLGTKTISEDWDDDFEFGSDAAGPAGNTEEDLFAVPESIQASQPSVRAHSGQIRELSLLVNDLQRLCRHAREMDLLDGTSQALWKEAEGIIALASPDDDELDAGHDCSSSVDMDAFDVTDQFSDDGFDATSLEKIDAALESRDLAMSKTTVVRERLSPRRRSVFSPDDDIFGGKWPVAEGNSQSNRSSSPMTPEGRRSRSRDMNGVVRTVMEAMQQKPATEQHQDIATARKRMHFDTNSLRVLVKRAGDLRDTLSDIVRSVDQITSSPVRSPWKDRYLESSPAFTKVFDDPSSSPPRRVPRSHGNTPMAEGASPSHSPPGLNRRLQTMTVG</sequence>
<protein>
    <submittedName>
        <fullName evidence="1">Uncharacterized protein</fullName>
    </submittedName>
</protein>
<organism evidence="1 2">
    <name type="scientific">Trichothecium roseum</name>
    <dbReference type="NCBI Taxonomy" id="47278"/>
    <lineage>
        <taxon>Eukaryota</taxon>
        <taxon>Fungi</taxon>
        <taxon>Dikarya</taxon>
        <taxon>Ascomycota</taxon>
        <taxon>Pezizomycotina</taxon>
        <taxon>Sordariomycetes</taxon>
        <taxon>Hypocreomycetidae</taxon>
        <taxon>Hypocreales</taxon>
        <taxon>Hypocreales incertae sedis</taxon>
        <taxon>Trichothecium</taxon>
    </lineage>
</organism>
<accession>A0ACC0V2W1</accession>
<name>A0ACC0V2W1_9HYPO</name>
<dbReference type="Proteomes" id="UP001163324">
    <property type="component" value="Chromosome 4"/>
</dbReference>
<dbReference type="EMBL" id="CM047943">
    <property type="protein sequence ID" value="KAI9900760.1"/>
    <property type="molecule type" value="Genomic_DNA"/>
</dbReference>
<evidence type="ECO:0000313" key="2">
    <source>
        <dbReference type="Proteomes" id="UP001163324"/>
    </source>
</evidence>
<evidence type="ECO:0000313" key="1">
    <source>
        <dbReference type="EMBL" id="KAI9900760.1"/>
    </source>
</evidence>
<proteinExistence type="predicted"/>
<keyword evidence="2" id="KW-1185">Reference proteome</keyword>
<comment type="caution">
    <text evidence="1">The sequence shown here is derived from an EMBL/GenBank/DDBJ whole genome shotgun (WGS) entry which is preliminary data.</text>
</comment>